<comment type="caution">
    <text evidence="2">The sequence shown here is derived from an EMBL/GenBank/DDBJ whole genome shotgun (WGS) entry which is preliminary data.</text>
</comment>
<proteinExistence type="predicted"/>
<gene>
    <name evidence="2" type="ORF">HGM15179_011778</name>
</gene>
<keyword evidence="3" id="KW-1185">Reference proteome</keyword>
<evidence type="ECO:0000256" key="1">
    <source>
        <dbReference type="SAM" id="MobiDB-lite"/>
    </source>
</evidence>
<evidence type="ECO:0000313" key="3">
    <source>
        <dbReference type="Proteomes" id="UP000796761"/>
    </source>
</evidence>
<name>A0A8K1GC59_9PASS</name>
<organism evidence="2 3">
    <name type="scientific">Zosterops borbonicus</name>
    <dbReference type="NCBI Taxonomy" id="364589"/>
    <lineage>
        <taxon>Eukaryota</taxon>
        <taxon>Metazoa</taxon>
        <taxon>Chordata</taxon>
        <taxon>Craniata</taxon>
        <taxon>Vertebrata</taxon>
        <taxon>Euteleostomi</taxon>
        <taxon>Archelosauria</taxon>
        <taxon>Archosauria</taxon>
        <taxon>Dinosauria</taxon>
        <taxon>Saurischia</taxon>
        <taxon>Theropoda</taxon>
        <taxon>Coelurosauria</taxon>
        <taxon>Aves</taxon>
        <taxon>Neognathae</taxon>
        <taxon>Neoaves</taxon>
        <taxon>Telluraves</taxon>
        <taxon>Australaves</taxon>
        <taxon>Passeriformes</taxon>
        <taxon>Sylvioidea</taxon>
        <taxon>Zosteropidae</taxon>
        <taxon>Zosterops</taxon>
    </lineage>
</organism>
<reference evidence="2" key="1">
    <citation type="submission" date="2019-04" db="EMBL/GenBank/DDBJ databases">
        <title>Genome assembly of Zosterops borbonicus 15179.</title>
        <authorList>
            <person name="Leroy T."/>
            <person name="Anselmetti Y."/>
            <person name="Tilak M.-K."/>
            <person name="Nabholz B."/>
        </authorList>
    </citation>
    <scope>NUCLEOTIDE SEQUENCE</scope>
    <source>
        <strain evidence="2">HGM_15179</strain>
        <tissue evidence="2">Muscle</tissue>
    </source>
</reference>
<protein>
    <submittedName>
        <fullName evidence="2">Uncharacterized protein</fullName>
    </submittedName>
</protein>
<feature type="compositionally biased region" description="Basic and acidic residues" evidence="1">
    <location>
        <begin position="53"/>
        <end position="65"/>
    </location>
</feature>
<evidence type="ECO:0000313" key="2">
    <source>
        <dbReference type="EMBL" id="TRZ15326.1"/>
    </source>
</evidence>
<dbReference type="Proteomes" id="UP000796761">
    <property type="component" value="Unassembled WGS sequence"/>
</dbReference>
<feature type="region of interest" description="Disordered" evidence="1">
    <location>
        <begin position="39"/>
        <end position="65"/>
    </location>
</feature>
<sequence length="132" mass="14834">MGLPHKWRPKNDPSPCRVMEMEDSARGLIATAIESLKQGKVMDPVQGPSGEFSEEHLEKGNRDETGYEATAQMNDLRYHSLDPTKSSAESETLYLVELWTPVTTITGKWYARSKLLRGIPGRVESDHIVHIV</sequence>
<dbReference type="EMBL" id="SWJQ01000372">
    <property type="protein sequence ID" value="TRZ15326.1"/>
    <property type="molecule type" value="Genomic_DNA"/>
</dbReference>
<accession>A0A8K1GC59</accession>
<dbReference type="AlphaFoldDB" id="A0A8K1GC59"/>